<name>A0A9Y1BKT9_9ARCH</name>
<keyword evidence="2 3" id="KW-0808">Transferase</keyword>
<dbReference type="InterPro" id="IPR002773">
    <property type="entry name" value="Deoxyhypusine_synthase"/>
</dbReference>
<dbReference type="EC" id="2.5.1.46" evidence="3"/>
<dbReference type="EMBL" id="CP084166">
    <property type="protein sequence ID" value="UJG40701.1"/>
    <property type="molecule type" value="Genomic_DNA"/>
</dbReference>
<dbReference type="NCBIfam" id="TIGR00321">
    <property type="entry name" value="dhys"/>
    <property type="match status" value="1"/>
</dbReference>
<proteinExistence type="inferred from homology"/>
<dbReference type="GO" id="GO:0034038">
    <property type="term" value="F:deoxyhypusine synthase activity"/>
    <property type="evidence" value="ECO:0007669"/>
    <property type="project" value="UniProtKB-EC"/>
</dbReference>
<dbReference type="Pfam" id="PF01916">
    <property type="entry name" value="DS"/>
    <property type="match status" value="1"/>
</dbReference>
<dbReference type="PANTHER" id="PTHR11703:SF2">
    <property type="entry name" value="DEOXYHYPUSINE SYNTHASE-LIKE PROTEIN"/>
    <property type="match status" value="1"/>
</dbReference>
<gene>
    <name evidence="3" type="ORF">K9W45_12810</name>
</gene>
<evidence type="ECO:0000313" key="3">
    <source>
        <dbReference type="EMBL" id="UJG40701.1"/>
    </source>
</evidence>
<evidence type="ECO:0000256" key="2">
    <source>
        <dbReference type="ARBA" id="ARBA00022679"/>
    </source>
</evidence>
<dbReference type="PANTHER" id="PTHR11703">
    <property type="entry name" value="DEOXYHYPUSINE SYNTHASE"/>
    <property type="match status" value="1"/>
</dbReference>
<reference evidence="3" key="1">
    <citation type="journal article" date="2022" name="Nat. Microbiol.">
        <title>Unique mobile elements and scalable gene flow at the prokaryote-eukaryote boundary revealed by circularized Asgard archaea genomes.</title>
        <authorList>
            <person name="Wu F."/>
            <person name="Speth D.R."/>
            <person name="Philosof A."/>
            <person name="Cremiere A."/>
            <person name="Narayanan A."/>
            <person name="Barco R.A."/>
            <person name="Connon S.A."/>
            <person name="Amend J.P."/>
            <person name="Antoshechkin I.A."/>
            <person name="Orphan V.J."/>
        </authorList>
    </citation>
    <scope>NUCLEOTIDE SEQUENCE</scope>
    <source>
        <strain evidence="3">PM71</strain>
    </source>
</reference>
<accession>A0A9Y1BKT9</accession>
<dbReference type="InterPro" id="IPR036982">
    <property type="entry name" value="Deoxyhypusine_synthase_sf"/>
</dbReference>
<protein>
    <submittedName>
        <fullName evidence="3">Deoxyhypusine synthase</fullName>
        <ecNumber evidence="3">2.5.1.46</ecNumber>
    </submittedName>
</protein>
<dbReference type="SUPFAM" id="SSF52467">
    <property type="entry name" value="DHS-like NAD/FAD-binding domain"/>
    <property type="match status" value="1"/>
</dbReference>
<dbReference type="GO" id="GO:0005737">
    <property type="term" value="C:cytoplasm"/>
    <property type="evidence" value="ECO:0007669"/>
    <property type="project" value="TreeGrafter"/>
</dbReference>
<organism evidence="3">
    <name type="scientific">Candidatus Heimdallarchaeum aukensis</name>
    <dbReference type="NCBI Taxonomy" id="2876573"/>
    <lineage>
        <taxon>Archaea</taxon>
        <taxon>Promethearchaeati</taxon>
        <taxon>Candidatus Heimdallarchaeota</taxon>
        <taxon>Candidatus Heimdallarchaeia (ex Rinke et al. 2021) (nom. nud.)</taxon>
        <taxon>Candidatus Heimdallarchaeales</taxon>
        <taxon>Candidatus Heimdallarchaeaceae</taxon>
        <taxon>Candidatus Heimdallarchaeum</taxon>
    </lineage>
</organism>
<dbReference type="NCBIfam" id="NF002630">
    <property type="entry name" value="PRK02301.1"/>
    <property type="match status" value="1"/>
</dbReference>
<dbReference type="Proteomes" id="UP001201020">
    <property type="component" value="Chromosome"/>
</dbReference>
<evidence type="ECO:0000256" key="1">
    <source>
        <dbReference type="ARBA" id="ARBA00009892"/>
    </source>
</evidence>
<sequence>MNHQKKNKFSKVNHINCFAEQTVSELMDEFANSGVFGPGRIAEAIKIYTEMINDNATIFLGLAGALVPGGMRHIITDMIKKKMVHVIVTTGANVTHDLVESFGGEHVKGINYSSDEELRQKSIDRIYDAFVSDESFMNFEDHIQPILQDIYSKYKNENNQLIIPTYQLMNYIGERISDQHSFVRAAYENNVPIFIPAYGDSVLGLQTWLFSQMNKILIDDMEDLSKIQQIARDAEKAGTFFLGGGVPKNYIFQSRLMSPKTYDYAIQITMDRVETGGLSGASLDEAISWGKTSSKSKMVTVVADVTIALPLIFVGTLAKVG</sequence>
<dbReference type="InterPro" id="IPR029035">
    <property type="entry name" value="DHS-like_NAD/FAD-binding_dom"/>
</dbReference>
<dbReference type="Gene3D" id="3.40.910.10">
    <property type="entry name" value="Deoxyhypusine synthase"/>
    <property type="match status" value="1"/>
</dbReference>
<comment type="similarity">
    <text evidence="1">Belongs to the deoxyhypusine synthase family.</text>
</comment>
<dbReference type="AlphaFoldDB" id="A0A9Y1BKT9"/>